<dbReference type="Proteomes" id="UP001629462">
    <property type="component" value="Unassembled WGS sequence"/>
</dbReference>
<evidence type="ECO:0000313" key="1">
    <source>
        <dbReference type="EMBL" id="MFM0523089.1"/>
    </source>
</evidence>
<feature type="non-terminal residue" evidence="1">
    <location>
        <position position="1"/>
    </location>
</feature>
<dbReference type="EMBL" id="JAQQDB010000071">
    <property type="protein sequence ID" value="MFM0523089.1"/>
    <property type="molecule type" value="Genomic_DNA"/>
</dbReference>
<evidence type="ECO:0000313" key="2">
    <source>
        <dbReference type="Proteomes" id="UP001629462"/>
    </source>
</evidence>
<dbReference type="RefSeq" id="WP_408164265.1">
    <property type="nucleotide sequence ID" value="NZ_JAQQDB010000071.1"/>
</dbReference>
<proteinExistence type="predicted"/>
<sequence length="173" mass="18665">SVGSRILHVTMPLRRRRRRQAAILRTFRAASSSVRNGRLASSAALLFAPTSLTGRESPQKRQAMCLVMVAAPRFKAARHRGSGLWRQTPTADVTVFADPAACLINANIAHGVRERFPLSLARCRFAGDRGAGALLQPYRPTSPERSAFQKQSTPASCAVVCHQSFAADGADPA</sequence>
<reference evidence="1 2" key="1">
    <citation type="journal article" date="2024" name="Chem. Sci.">
        <title>Discovery of megapolipeptins by genome mining of a Burkholderiales bacteria collection.</title>
        <authorList>
            <person name="Paulo B.S."/>
            <person name="Recchia M.J.J."/>
            <person name="Lee S."/>
            <person name="Fergusson C.H."/>
            <person name="Romanowski S.B."/>
            <person name="Hernandez A."/>
            <person name="Krull N."/>
            <person name="Liu D.Y."/>
            <person name="Cavanagh H."/>
            <person name="Bos A."/>
            <person name="Gray C.A."/>
            <person name="Murphy B.T."/>
            <person name="Linington R.G."/>
            <person name="Eustaquio A.S."/>
        </authorList>
    </citation>
    <scope>NUCLEOTIDE SEQUENCE [LARGE SCALE GENOMIC DNA]</scope>
    <source>
        <strain evidence="1 2">RL17-374-BIF-D</strain>
    </source>
</reference>
<protein>
    <submittedName>
        <fullName evidence="1">Uncharacterized protein</fullName>
    </submittedName>
</protein>
<gene>
    <name evidence="1" type="ORF">PQR08_37325</name>
</gene>
<comment type="caution">
    <text evidence="1">The sequence shown here is derived from an EMBL/GenBank/DDBJ whole genome shotgun (WGS) entry which is preliminary data.</text>
</comment>
<name>A0ABW9CZ22_9BURK</name>
<organism evidence="1 2">
    <name type="scientific">Caballeronia jiangsuensis</name>
    <dbReference type="NCBI Taxonomy" id="1458357"/>
    <lineage>
        <taxon>Bacteria</taxon>
        <taxon>Pseudomonadati</taxon>
        <taxon>Pseudomonadota</taxon>
        <taxon>Betaproteobacteria</taxon>
        <taxon>Burkholderiales</taxon>
        <taxon>Burkholderiaceae</taxon>
        <taxon>Caballeronia</taxon>
    </lineage>
</organism>
<accession>A0ABW9CZ22</accession>
<keyword evidence="2" id="KW-1185">Reference proteome</keyword>